<keyword evidence="2" id="KW-1185">Reference proteome</keyword>
<dbReference type="Proteomes" id="UP000268094">
    <property type="component" value="Unassembled WGS sequence"/>
</dbReference>
<dbReference type="EMBL" id="RAVZ01000306">
    <property type="protein sequence ID" value="RKG76392.1"/>
    <property type="molecule type" value="Genomic_DNA"/>
</dbReference>
<evidence type="ECO:0000313" key="1">
    <source>
        <dbReference type="EMBL" id="RKG76392.1"/>
    </source>
</evidence>
<accession>A0A3A8HYX6</accession>
<proteinExistence type="predicted"/>
<comment type="caution">
    <text evidence="1">The sequence shown here is derived from an EMBL/GenBank/DDBJ whole genome shotgun (WGS) entry which is preliminary data.</text>
</comment>
<gene>
    <name evidence="1" type="ORF">D7V88_32285</name>
</gene>
<organism evidence="1 2">
    <name type="scientific">Corallococcus terminator</name>
    <dbReference type="NCBI Taxonomy" id="2316733"/>
    <lineage>
        <taxon>Bacteria</taxon>
        <taxon>Pseudomonadati</taxon>
        <taxon>Myxococcota</taxon>
        <taxon>Myxococcia</taxon>
        <taxon>Myxococcales</taxon>
        <taxon>Cystobacterineae</taxon>
        <taxon>Myxococcaceae</taxon>
        <taxon>Corallococcus</taxon>
    </lineage>
</organism>
<dbReference type="AlphaFoldDB" id="A0A3A8HYX6"/>
<protein>
    <submittedName>
        <fullName evidence="1">Uncharacterized protein</fullName>
    </submittedName>
</protein>
<name>A0A3A8HYX6_9BACT</name>
<reference evidence="2" key="1">
    <citation type="submission" date="2018-09" db="EMBL/GenBank/DDBJ databases">
        <authorList>
            <person name="Livingstone P.G."/>
            <person name="Whitworth D.E."/>
        </authorList>
    </citation>
    <scope>NUCLEOTIDE SEQUENCE [LARGE SCALE GENOMIC DNA]</scope>
    <source>
        <strain evidence="2">CA054A</strain>
    </source>
</reference>
<dbReference type="RefSeq" id="WP_120544468.1">
    <property type="nucleotide sequence ID" value="NZ_RAVZ01000306.1"/>
</dbReference>
<dbReference type="OrthoDB" id="5383047at2"/>
<evidence type="ECO:0000313" key="2">
    <source>
        <dbReference type="Proteomes" id="UP000268094"/>
    </source>
</evidence>
<sequence length="146" mass="15794">MSRLRRHPSTSRPASRLLAWQWVLVCVLAYVGSVLHFALVQHTTCLEHGDVMHVSEASSHGGPSEQEVSFDDVRVAPAPQAQAVPHSAEAHCHHAFLRREAPPPAESAPMLVAVSTRSSPALAVFRFHAAPVALLRLAPKLSPPRA</sequence>